<organism evidence="2 3">
    <name type="scientific">Setomelanomma holmii</name>
    <dbReference type="NCBI Taxonomy" id="210430"/>
    <lineage>
        <taxon>Eukaryota</taxon>
        <taxon>Fungi</taxon>
        <taxon>Dikarya</taxon>
        <taxon>Ascomycota</taxon>
        <taxon>Pezizomycotina</taxon>
        <taxon>Dothideomycetes</taxon>
        <taxon>Pleosporomycetidae</taxon>
        <taxon>Pleosporales</taxon>
        <taxon>Pleosporineae</taxon>
        <taxon>Phaeosphaeriaceae</taxon>
        <taxon>Setomelanomma</taxon>
    </lineage>
</organism>
<name>A0A9P4HH21_9PLEO</name>
<feature type="signal peptide" evidence="1">
    <location>
        <begin position="1"/>
        <end position="16"/>
    </location>
</feature>
<evidence type="ECO:0000313" key="3">
    <source>
        <dbReference type="Proteomes" id="UP000799777"/>
    </source>
</evidence>
<gene>
    <name evidence="2" type="ORF">EK21DRAFT_108908</name>
</gene>
<accession>A0A9P4HH21</accession>
<sequence length="85" mass="9202">MKFRSIIALITTLAVAVLPIGPSPHLCCPDPKCEPGFQSCDTMRSEYVHVCTFDAQWHIVKCLQGSKCTEDKNKPGNGHCGSGPV</sequence>
<evidence type="ECO:0000256" key="1">
    <source>
        <dbReference type="SAM" id="SignalP"/>
    </source>
</evidence>
<dbReference type="Proteomes" id="UP000799777">
    <property type="component" value="Unassembled WGS sequence"/>
</dbReference>
<proteinExistence type="predicted"/>
<reference evidence="2" key="1">
    <citation type="journal article" date="2020" name="Stud. Mycol.">
        <title>101 Dothideomycetes genomes: a test case for predicting lifestyles and emergence of pathogens.</title>
        <authorList>
            <person name="Haridas S."/>
            <person name="Albert R."/>
            <person name="Binder M."/>
            <person name="Bloem J."/>
            <person name="Labutti K."/>
            <person name="Salamov A."/>
            <person name="Andreopoulos B."/>
            <person name="Baker S."/>
            <person name="Barry K."/>
            <person name="Bills G."/>
            <person name="Bluhm B."/>
            <person name="Cannon C."/>
            <person name="Castanera R."/>
            <person name="Culley D."/>
            <person name="Daum C."/>
            <person name="Ezra D."/>
            <person name="Gonzalez J."/>
            <person name="Henrissat B."/>
            <person name="Kuo A."/>
            <person name="Liang C."/>
            <person name="Lipzen A."/>
            <person name="Lutzoni F."/>
            <person name="Magnuson J."/>
            <person name="Mondo S."/>
            <person name="Nolan M."/>
            <person name="Ohm R."/>
            <person name="Pangilinan J."/>
            <person name="Park H.-J."/>
            <person name="Ramirez L."/>
            <person name="Alfaro M."/>
            <person name="Sun H."/>
            <person name="Tritt A."/>
            <person name="Yoshinaga Y."/>
            <person name="Zwiers L.-H."/>
            <person name="Turgeon B."/>
            <person name="Goodwin S."/>
            <person name="Spatafora J."/>
            <person name="Crous P."/>
            <person name="Grigoriev I."/>
        </authorList>
    </citation>
    <scope>NUCLEOTIDE SEQUENCE</scope>
    <source>
        <strain evidence="2">CBS 110217</strain>
    </source>
</reference>
<comment type="caution">
    <text evidence="2">The sequence shown here is derived from an EMBL/GenBank/DDBJ whole genome shotgun (WGS) entry which is preliminary data.</text>
</comment>
<dbReference type="EMBL" id="ML978166">
    <property type="protein sequence ID" value="KAF2033440.1"/>
    <property type="molecule type" value="Genomic_DNA"/>
</dbReference>
<feature type="chain" id="PRO_5040232570" description="Extracellular membrane protein CFEM domain-containing protein" evidence="1">
    <location>
        <begin position="17"/>
        <end position="85"/>
    </location>
</feature>
<dbReference type="AlphaFoldDB" id="A0A9P4HH21"/>
<keyword evidence="1" id="KW-0732">Signal</keyword>
<keyword evidence="3" id="KW-1185">Reference proteome</keyword>
<evidence type="ECO:0000313" key="2">
    <source>
        <dbReference type="EMBL" id="KAF2033440.1"/>
    </source>
</evidence>
<protein>
    <recommendedName>
        <fullName evidence="4">Extracellular membrane protein CFEM domain-containing protein</fullName>
    </recommendedName>
</protein>
<evidence type="ECO:0008006" key="4">
    <source>
        <dbReference type="Google" id="ProtNLM"/>
    </source>
</evidence>